<evidence type="ECO:0000313" key="3">
    <source>
        <dbReference type="Proteomes" id="UP000749646"/>
    </source>
</evidence>
<accession>A0A9P6MLI1</accession>
<dbReference type="EMBL" id="JAAAHW010000099">
    <property type="protein sequence ID" value="KAG0006539.1"/>
    <property type="molecule type" value="Genomic_DNA"/>
</dbReference>
<keyword evidence="3" id="KW-1185">Reference proteome</keyword>
<protein>
    <submittedName>
        <fullName evidence="2">Uncharacterized protein</fullName>
    </submittedName>
</protein>
<reference evidence="2" key="1">
    <citation type="journal article" date="2020" name="Fungal Divers.">
        <title>Resolving the Mortierellaceae phylogeny through synthesis of multi-gene phylogenetics and phylogenomics.</title>
        <authorList>
            <person name="Vandepol N."/>
            <person name="Liber J."/>
            <person name="Desiro A."/>
            <person name="Na H."/>
            <person name="Kennedy M."/>
            <person name="Barry K."/>
            <person name="Grigoriev I.V."/>
            <person name="Miller A.N."/>
            <person name="O'Donnell K."/>
            <person name="Stajich J.E."/>
            <person name="Bonito G."/>
        </authorList>
    </citation>
    <scope>NUCLEOTIDE SEQUENCE</scope>
    <source>
        <strain evidence="2">MES-2147</strain>
    </source>
</reference>
<name>A0A9P6MLI1_9FUNG</name>
<evidence type="ECO:0000256" key="1">
    <source>
        <dbReference type="SAM" id="MobiDB-lite"/>
    </source>
</evidence>
<feature type="region of interest" description="Disordered" evidence="1">
    <location>
        <begin position="89"/>
        <end position="137"/>
    </location>
</feature>
<proteinExistence type="predicted"/>
<feature type="compositionally biased region" description="Basic residues" evidence="1">
    <location>
        <begin position="97"/>
        <end position="107"/>
    </location>
</feature>
<organism evidence="2 3">
    <name type="scientific">Modicella reniformis</name>
    <dbReference type="NCBI Taxonomy" id="1440133"/>
    <lineage>
        <taxon>Eukaryota</taxon>
        <taxon>Fungi</taxon>
        <taxon>Fungi incertae sedis</taxon>
        <taxon>Mucoromycota</taxon>
        <taxon>Mortierellomycotina</taxon>
        <taxon>Mortierellomycetes</taxon>
        <taxon>Mortierellales</taxon>
        <taxon>Mortierellaceae</taxon>
        <taxon>Modicella</taxon>
    </lineage>
</organism>
<dbReference type="Proteomes" id="UP000749646">
    <property type="component" value="Unassembled WGS sequence"/>
</dbReference>
<sequence length="705" mass="79171">MSRRLVADPKGKEHLMSVFARKRDDKAWKLAHAETRFIDRYYQSPVALKEMVKKGNSGAMAEALKDGEAGLSDEDLCDLFNEPEATIYEPGEYHPKASNHRKNRKRKSSSEQQVGRKTDGIILPRTGSRSDSQRSAPCSCHSLFCCWWMGSWFVLSWLHNVFYRLHVDLVLLEAENCLREGLQQDGRLWVDDLLVLYVDEGQAVEKEHAAKIQEENQQTAARKAWISSRSVLTTISGSGSAIYRRQDLFGFHVPSPGSQFQQLILTSSITRSHRFHHNSLSPVPSLVVASSIASLVGYILLVSSITSRVCFFFVKSFRHYQNHASNQKRVLLMAVLCSCGELHASTGEKRKTLSIVEFLGLVVLISIKDALCIEQNALSHATVISRLPAGPIELSQKRKLDEDEICPNCSPVPAQGIEHLLSYSPYIVRLATRSYVELSDEICKLLIRDSWVHSCQQQERRFPSTVGTVTANTFLYGILIEEDEVGQHPPSFLLAEIATSGDEETCEGHLKTIEKGGIQWPGAASRWSYHYRIIMAQGNRDNNIKIGLSRCDVFPTNETTSILIKKERQDPQALSDNVLGLAQVGSHFEHPTTYTTCRASLGGYSAVSKPPVTLFTLTTWKVGLASVFLSFVAEVKGVKQMVLFSTLKIWIGRHEDNAKINRLLQSLREQFEQRDRLEISASEKAKECLSEIATDFVGQEQNRDE</sequence>
<dbReference type="AlphaFoldDB" id="A0A9P6MLI1"/>
<gene>
    <name evidence="2" type="ORF">BGZ65_006878</name>
</gene>
<feature type="compositionally biased region" description="Polar residues" evidence="1">
    <location>
        <begin position="127"/>
        <end position="136"/>
    </location>
</feature>
<evidence type="ECO:0000313" key="2">
    <source>
        <dbReference type="EMBL" id="KAG0006539.1"/>
    </source>
</evidence>
<comment type="caution">
    <text evidence="2">The sequence shown here is derived from an EMBL/GenBank/DDBJ whole genome shotgun (WGS) entry which is preliminary data.</text>
</comment>